<accession>A0A7R9D6K0</accession>
<evidence type="ECO:0000313" key="1">
    <source>
        <dbReference type="EMBL" id="CAD7407468.1"/>
    </source>
</evidence>
<name>A0A7R9D6K0_TIMPO</name>
<gene>
    <name evidence="1" type="ORF">TPSB3V08_LOCUS5903</name>
</gene>
<organism evidence="1">
    <name type="scientific">Timema poppense</name>
    <name type="common">Walking stick</name>
    <dbReference type="NCBI Taxonomy" id="170557"/>
    <lineage>
        <taxon>Eukaryota</taxon>
        <taxon>Metazoa</taxon>
        <taxon>Ecdysozoa</taxon>
        <taxon>Arthropoda</taxon>
        <taxon>Hexapoda</taxon>
        <taxon>Insecta</taxon>
        <taxon>Pterygota</taxon>
        <taxon>Neoptera</taxon>
        <taxon>Polyneoptera</taxon>
        <taxon>Phasmatodea</taxon>
        <taxon>Timematodea</taxon>
        <taxon>Timematoidea</taxon>
        <taxon>Timematidae</taxon>
        <taxon>Timema</taxon>
    </lineage>
</organism>
<dbReference type="EMBL" id="OD003283">
    <property type="protein sequence ID" value="CAD7407468.1"/>
    <property type="molecule type" value="Genomic_DNA"/>
</dbReference>
<sequence length="93" mass="11023">MEQCSGMFRECSGAPADYRLHRLQLLLSQPTKLAKRCFNIVGFDPDPSSVFRLHLTWLQLRINSISIWLFKRRAHHNVMKSRSRRRDRVGPTW</sequence>
<protein>
    <submittedName>
        <fullName evidence="1">Uncharacterized protein</fullName>
    </submittedName>
</protein>
<proteinExistence type="predicted"/>
<dbReference type="AlphaFoldDB" id="A0A7R9D6K0"/>
<reference evidence="1" key="1">
    <citation type="submission" date="2020-11" db="EMBL/GenBank/DDBJ databases">
        <authorList>
            <person name="Tran Van P."/>
        </authorList>
    </citation>
    <scope>NUCLEOTIDE SEQUENCE</scope>
</reference>